<evidence type="ECO:0000256" key="4">
    <source>
        <dbReference type="RuleBase" id="RU003915"/>
    </source>
</evidence>
<comment type="caution">
    <text evidence="6">The sequence shown here is derived from an EMBL/GenBank/DDBJ whole genome shotgun (WGS) entry which is preliminary data.</text>
</comment>
<dbReference type="Proteomes" id="UP000771749">
    <property type="component" value="Unassembled WGS sequence"/>
</dbReference>
<dbReference type="PROSITE" id="PS51257">
    <property type="entry name" value="PROKAR_LIPOPROTEIN"/>
    <property type="match status" value="1"/>
</dbReference>
<evidence type="ECO:0000259" key="5">
    <source>
        <dbReference type="PROSITE" id="PS50059"/>
    </source>
</evidence>
<keyword evidence="2 3" id="KW-0697">Rotamase</keyword>
<evidence type="ECO:0000313" key="7">
    <source>
        <dbReference type="Proteomes" id="UP000771749"/>
    </source>
</evidence>
<dbReference type="InterPro" id="IPR001179">
    <property type="entry name" value="PPIase_FKBP_dom"/>
</dbReference>
<dbReference type="Pfam" id="PF00254">
    <property type="entry name" value="FKBP_C"/>
    <property type="match status" value="1"/>
</dbReference>
<reference evidence="6" key="2">
    <citation type="journal article" date="2021" name="PeerJ">
        <title>Extensive microbial diversity within the chicken gut microbiome revealed by metagenomics and culture.</title>
        <authorList>
            <person name="Gilroy R."/>
            <person name="Ravi A."/>
            <person name="Getino M."/>
            <person name="Pursley I."/>
            <person name="Horton D.L."/>
            <person name="Alikhan N.F."/>
            <person name="Baker D."/>
            <person name="Gharbi K."/>
            <person name="Hall N."/>
            <person name="Watson M."/>
            <person name="Adriaenssens E.M."/>
            <person name="Foster-Nyarko E."/>
            <person name="Jarju S."/>
            <person name="Secka A."/>
            <person name="Antonio M."/>
            <person name="Oren A."/>
            <person name="Chaudhuri R.R."/>
            <person name="La Ragione R."/>
            <person name="Hildebrand F."/>
            <person name="Pallen M.J."/>
        </authorList>
    </citation>
    <scope>NUCLEOTIDE SEQUENCE</scope>
    <source>
        <strain evidence="6">F1-3629</strain>
    </source>
</reference>
<dbReference type="PROSITE" id="PS50059">
    <property type="entry name" value="FKBP_PPIASE"/>
    <property type="match status" value="1"/>
</dbReference>
<evidence type="ECO:0000313" key="6">
    <source>
        <dbReference type="EMBL" id="MBO8454073.1"/>
    </source>
</evidence>
<accession>A0A940IGJ8</accession>
<organism evidence="6 7">
    <name type="scientific">Candidatus Cryptobacteroides gallistercoris</name>
    <dbReference type="NCBI Taxonomy" id="2840765"/>
    <lineage>
        <taxon>Bacteria</taxon>
        <taxon>Pseudomonadati</taxon>
        <taxon>Bacteroidota</taxon>
        <taxon>Bacteroidia</taxon>
        <taxon>Bacteroidales</taxon>
        <taxon>Candidatus Cryptobacteroides</taxon>
    </lineage>
</organism>
<sequence>MDRAFEIFRHGLKRAAASFAAAAAIFTAGCTKQSLETTYSSQENRIDSFITSQLESNENYSIVHNHGSNRLIISGGSGNALGRGGTVSFYYAGYVFSSGSLNTSNMFATNSEAFAAEAGWNLTGADFSVKTVRLEKDELLEGLYYGLEGVRAGEECIIIFSGKYGYGNRHVGTIPANSALAYHILVENVSE</sequence>
<dbReference type="Gene3D" id="3.10.50.40">
    <property type="match status" value="1"/>
</dbReference>
<comment type="catalytic activity">
    <reaction evidence="1 3 4">
        <text>[protein]-peptidylproline (omega=180) = [protein]-peptidylproline (omega=0)</text>
        <dbReference type="Rhea" id="RHEA:16237"/>
        <dbReference type="Rhea" id="RHEA-COMP:10747"/>
        <dbReference type="Rhea" id="RHEA-COMP:10748"/>
        <dbReference type="ChEBI" id="CHEBI:83833"/>
        <dbReference type="ChEBI" id="CHEBI:83834"/>
        <dbReference type="EC" id="5.2.1.8"/>
    </reaction>
</comment>
<gene>
    <name evidence="6" type="ORF">IAC07_05035</name>
</gene>
<proteinExistence type="inferred from homology"/>
<evidence type="ECO:0000256" key="1">
    <source>
        <dbReference type="ARBA" id="ARBA00000971"/>
    </source>
</evidence>
<dbReference type="SUPFAM" id="SSF54534">
    <property type="entry name" value="FKBP-like"/>
    <property type="match status" value="1"/>
</dbReference>
<keyword evidence="3 4" id="KW-0413">Isomerase</keyword>
<evidence type="ECO:0000256" key="2">
    <source>
        <dbReference type="ARBA" id="ARBA00023110"/>
    </source>
</evidence>
<protein>
    <recommendedName>
        <fullName evidence="4">Peptidyl-prolyl cis-trans isomerase</fullName>
        <ecNumber evidence="4">5.2.1.8</ecNumber>
    </recommendedName>
</protein>
<name>A0A940IGJ8_9BACT</name>
<dbReference type="InterPro" id="IPR046357">
    <property type="entry name" value="PPIase_dom_sf"/>
</dbReference>
<feature type="domain" description="PPIase FKBP-type" evidence="5">
    <location>
        <begin position="84"/>
        <end position="190"/>
    </location>
</feature>
<dbReference type="EMBL" id="JADIMJ010000075">
    <property type="protein sequence ID" value="MBO8454073.1"/>
    <property type="molecule type" value="Genomic_DNA"/>
</dbReference>
<comment type="similarity">
    <text evidence="4">Belongs to the FKBP-type PPIase family.</text>
</comment>
<dbReference type="AlphaFoldDB" id="A0A940IGJ8"/>
<evidence type="ECO:0000256" key="3">
    <source>
        <dbReference type="PROSITE-ProRule" id="PRU00277"/>
    </source>
</evidence>
<reference evidence="6" key="1">
    <citation type="submission" date="2020-10" db="EMBL/GenBank/DDBJ databases">
        <authorList>
            <person name="Gilroy R."/>
        </authorList>
    </citation>
    <scope>NUCLEOTIDE SEQUENCE</scope>
    <source>
        <strain evidence="6">F1-3629</strain>
    </source>
</reference>
<dbReference type="EC" id="5.2.1.8" evidence="4"/>
<dbReference type="GO" id="GO:0003755">
    <property type="term" value="F:peptidyl-prolyl cis-trans isomerase activity"/>
    <property type="evidence" value="ECO:0007669"/>
    <property type="project" value="UniProtKB-UniRule"/>
</dbReference>